<comment type="caution">
    <text evidence="8">The sequence shown here is derived from an EMBL/GenBank/DDBJ whole genome shotgun (WGS) entry which is preliminary data.</text>
</comment>
<dbReference type="CDD" id="cd09141">
    <property type="entry name" value="PLDc_vPLD1_2_yPLD_like_2"/>
    <property type="match status" value="1"/>
</dbReference>
<evidence type="ECO:0000313" key="8">
    <source>
        <dbReference type="EMBL" id="OXV09137.1"/>
    </source>
</evidence>
<keyword evidence="5" id="KW-0443">Lipid metabolism</keyword>
<feature type="compositionally biased region" description="Polar residues" evidence="6">
    <location>
        <begin position="462"/>
        <end position="485"/>
    </location>
</feature>
<dbReference type="PANTHER" id="PTHR18896">
    <property type="entry name" value="PHOSPHOLIPASE D"/>
    <property type="match status" value="1"/>
</dbReference>
<feature type="region of interest" description="Disordered" evidence="6">
    <location>
        <begin position="1077"/>
        <end position="1096"/>
    </location>
</feature>
<protein>
    <recommendedName>
        <fullName evidence="1">phospholipase D</fullName>
        <ecNumber evidence="1">3.1.4.4</ecNumber>
    </recommendedName>
</protein>
<dbReference type="OrthoDB" id="14911at2759"/>
<feature type="compositionally biased region" description="Polar residues" evidence="6">
    <location>
        <begin position="512"/>
        <end position="530"/>
    </location>
</feature>
<dbReference type="Proteomes" id="UP000243515">
    <property type="component" value="Unassembled WGS sequence"/>
</dbReference>
<proteinExistence type="predicted"/>
<evidence type="ECO:0000256" key="4">
    <source>
        <dbReference type="ARBA" id="ARBA00022963"/>
    </source>
</evidence>
<feature type="compositionally biased region" description="Low complexity" evidence="6">
    <location>
        <begin position="47"/>
        <end position="78"/>
    </location>
</feature>
<feature type="domain" description="PLD phosphodiesterase" evidence="7">
    <location>
        <begin position="304"/>
        <end position="331"/>
    </location>
</feature>
<dbReference type="InterPro" id="IPR001736">
    <property type="entry name" value="PLipase_D/transphosphatidylase"/>
</dbReference>
<keyword evidence="9" id="KW-1185">Reference proteome</keyword>
<evidence type="ECO:0000256" key="1">
    <source>
        <dbReference type="ARBA" id="ARBA00012027"/>
    </source>
</evidence>
<reference evidence="8 9" key="1">
    <citation type="journal article" date="2015" name="Environ. Microbiol.">
        <title>Metagenome sequence of Elaphomyces granulatus from sporocarp tissue reveals Ascomycota ectomycorrhizal fingerprints of genome expansion and a Proteobacteria-rich microbiome.</title>
        <authorList>
            <person name="Quandt C.A."/>
            <person name="Kohler A."/>
            <person name="Hesse C.N."/>
            <person name="Sharpton T.J."/>
            <person name="Martin F."/>
            <person name="Spatafora J.W."/>
        </authorList>
    </citation>
    <scope>NUCLEOTIDE SEQUENCE [LARGE SCALE GENOMIC DNA]</scope>
    <source>
        <strain evidence="8 9">OSC145934</strain>
    </source>
</reference>
<gene>
    <name evidence="8" type="ORF">Egran_03101</name>
</gene>
<feature type="compositionally biased region" description="Polar residues" evidence="6">
    <location>
        <begin position="79"/>
        <end position="92"/>
    </location>
</feature>
<dbReference type="PRINTS" id="PR01217">
    <property type="entry name" value="PRICHEXTENSN"/>
</dbReference>
<dbReference type="EC" id="3.1.4.4" evidence="1"/>
<dbReference type="InterPro" id="IPR015679">
    <property type="entry name" value="PLipase_D_fam"/>
</dbReference>
<dbReference type="GO" id="GO:0009395">
    <property type="term" value="P:phospholipid catabolic process"/>
    <property type="evidence" value="ECO:0007669"/>
    <property type="project" value="TreeGrafter"/>
</dbReference>
<name>A0A232LZA7_9EURO</name>
<dbReference type="PROSITE" id="PS50035">
    <property type="entry name" value="PLD"/>
    <property type="match status" value="2"/>
</dbReference>
<feature type="region of interest" description="Disordered" evidence="6">
    <location>
        <begin position="1"/>
        <end position="99"/>
    </location>
</feature>
<dbReference type="SUPFAM" id="SSF56024">
    <property type="entry name" value="Phospholipase D/nuclease"/>
    <property type="match status" value="2"/>
</dbReference>
<dbReference type="EMBL" id="NPHW01003695">
    <property type="protein sequence ID" value="OXV09137.1"/>
    <property type="molecule type" value="Genomic_DNA"/>
</dbReference>
<feature type="compositionally biased region" description="Basic and acidic residues" evidence="6">
    <location>
        <begin position="851"/>
        <end position="863"/>
    </location>
</feature>
<dbReference type="SMART" id="SM00155">
    <property type="entry name" value="PLDc"/>
    <property type="match status" value="2"/>
</dbReference>
<evidence type="ECO:0000259" key="7">
    <source>
        <dbReference type="PROSITE" id="PS50035"/>
    </source>
</evidence>
<feature type="compositionally biased region" description="Pro residues" evidence="6">
    <location>
        <begin position="567"/>
        <end position="578"/>
    </location>
</feature>
<dbReference type="Pfam" id="PF00614">
    <property type="entry name" value="PLDc"/>
    <property type="match status" value="1"/>
</dbReference>
<dbReference type="GO" id="GO:0004630">
    <property type="term" value="F:phospholipase D activity"/>
    <property type="evidence" value="ECO:0007669"/>
    <property type="project" value="UniProtKB-EC"/>
</dbReference>
<dbReference type="PANTHER" id="PTHR18896:SF186">
    <property type="entry name" value="PHOSPHOLIPASE D"/>
    <property type="match status" value="1"/>
</dbReference>
<feature type="compositionally biased region" description="Pro residues" evidence="6">
    <location>
        <begin position="704"/>
        <end position="714"/>
    </location>
</feature>
<evidence type="ECO:0000256" key="3">
    <source>
        <dbReference type="ARBA" id="ARBA00022801"/>
    </source>
</evidence>
<evidence type="ECO:0000256" key="6">
    <source>
        <dbReference type="SAM" id="MobiDB-lite"/>
    </source>
</evidence>
<feature type="compositionally biased region" description="Pro residues" evidence="6">
    <location>
        <begin position="780"/>
        <end position="790"/>
    </location>
</feature>
<feature type="region of interest" description="Disordered" evidence="6">
    <location>
        <begin position="434"/>
        <end position="863"/>
    </location>
</feature>
<feature type="compositionally biased region" description="Polar residues" evidence="6">
    <location>
        <begin position="662"/>
        <end position="682"/>
    </location>
</feature>
<evidence type="ECO:0000256" key="5">
    <source>
        <dbReference type="ARBA" id="ARBA00023098"/>
    </source>
</evidence>
<feature type="domain" description="PLD phosphodiesterase" evidence="7">
    <location>
        <begin position="1155"/>
        <end position="1182"/>
    </location>
</feature>
<keyword evidence="2" id="KW-0677">Repeat</keyword>
<evidence type="ECO:0000256" key="2">
    <source>
        <dbReference type="ARBA" id="ARBA00022737"/>
    </source>
</evidence>
<sequence>MSDRDNPLAYGHYPGYEEDQRGGVGDSARGLMKDAFGMLRNRHGSRPQSGSGQGPPQSWAEGPPGQSPSQGQQPYGSQAQTGSPAYQNPPYQSSSGGKSDKLSGFLGKFQDAVADIGSEVAGKIGTSLDPQAYAQYGNKPNAQNRFGSFAPQRRHNDVKWYVDGCGYMWAVSEALEHAKESIWILDWWLSPELYLRRPPAQNEQYRVDRMLLEAARRGVRVNIIVYKEVKQALTLSSEHTKKALEALHPNIAVFRHPDHAPDAHDLESAISSSLGDLSISAPKLATLPDEQVKGLYGIRDEVVLYWAHHEKLCLIDGKIAFMGGLDLCFGRWDTYQHAITDVHPTDLNEIVFPGQDYNNARVLDFENVAHWDQNQLDRKATSRMGWSDISVCLRGPVVEDLRKHFVDRWNFIYDIKYVSKQNSRYSKLALYGRPSSSVGQQPVGPSPTATGPTVVASPLGSHPSQPAWNPQSSLSAPFGPTSQGVSGAGTAPPQPGGLSAPFAATSPGGQGRLSTPQPGWSSQSPLNSPVSGPAGNQAGSQSPLAPSPGGQYGPPKPYNNPYSGQQLPPPPPGAPRLPQPQQAESGYRPQNPQGAQGVQADYSPTPTHDPARPPPPKQAEPGYGPQNPQGDQGIQGDYCPMPAYTPSGPPPPQQAEPGYRPQNPQGAQGVQGDHSSTPTYTPQHAKPGYHPQGAQGDYSSTPTYTPPGPPPPQQAEPGYRPQNPPGAQGDYSSTPTYTSGPPGPPPPQQAEPGYRLDTQNPPGAQGIQGDYSSTPTYTPSGPPGPPPPQQAEPGYRPQNPQGAQGIQEHHTPTSAYNSPQHDRPPQHSQIPYFPPPPPGQDPYQQQTRGLSDYDHHQDEGVRGLKDDFSNLRSQLAGQVHHYQDRLAGHRNQAPQAQAGSGGGPGGMSCQIVRSCTKWSHGVPTEHSIADAYAAIIRDSHHFVYIENQFFITATSDAQNPVKNRIGAAIVERILRAARAGQKYKIIVVIPSVPGFAGDLHDESSLGTRAIMEFQYNSINRGGHSILESVAKEGYNPLDYIRFYNLRNYDRINVSRSLLQVEQRSGVDYEDARKQHDFAEVGTGGYGPGGPRSTTRGFDTNAPFREYQQTAQQISSSGSGNGRWDSVSECYMLDGEDIRNVPWDSDIPEIDAFVSEELYIHTKVLIADDRVVICGSANLNDRSQLGSHDSEIALIIEDFTPVESVMDGKPWTAGRFATSLRRELFKVHLGLVKPQDYKRHQANFDPVGVPNEYDLNSPESRVVADPLSDTFQSLWNSRARTNAEVFRQVFHVVPDDNIRNWVSYKEFFEYYFRKVDGDFGRSQPPRYEWGHVVKDNFAPGPEGARQVKELLSKVKGTLVEMPLMFLIEEDIAKTGLSLNSFTEPIYT</sequence>
<dbReference type="CDD" id="cd09138">
    <property type="entry name" value="PLDc_vPLD1_2_yPLD_like_1"/>
    <property type="match status" value="1"/>
</dbReference>
<dbReference type="Gene3D" id="3.30.870.10">
    <property type="entry name" value="Endonuclease Chain A"/>
    <property type="match status" value="3"/>
</dbReference>
<feature type="compositionally biased region" description="Low complexity" evidence="6">
    <location>
        <begin position="731"/>
        <end position="740"/>
    </location>
</feature>
<keyword evidence="3" id="KW-0378">Hydrolase</keyword>
<organism evidence="8 9">
    <name type="scientific">Elaphomyces granulatus</name>
    <dbReference type="NCBI Taxonomy" id="519963"/>
    <lineage>
        <taxon>Eukaryota</taxon>
        <taxon>Fungi</taxon>
        <taxon>Dikarya</taxon>
        <taxon>Ascomycota</taxon>
        <taxon>Pezizomycotina</taxon>
        <taxon>Eurotiomycetes</taxon>
        <taxon>Eurotiomycetidae</taxon>
        <taxon>Eurotiales</taxon>
        <taxon>Elaphomycetaceae</taxon>
        <taxon>Elaphomyces</taxon>
    </lineage>
</organism>
<evidence type="ECO:0000313" key="9">
    <source>
        <dbReference type="Proteomes" id="UP000243515"/>
    </source>
</evidence>
<keyword evidence="4" id="KW-0442">Lipid degradation</keyword>
<accession>A0A232LZA7</accession>